<dbReference type="AlphaFoldDB" id="A0A6C0NTS7"/>
<dbReference type="GO" id="GO:0016054">
    <property type="term" value="P:organic acid catabolic process"/>
    <property type="evidence" value="ECO:0007669"/>
    <property type="project" value="UniProtKB-ARBA"/>
</dbReference>
<dbReference type="PANTHER" id="PTHR22981:SF7">
    <property type="entry name" value="3-HYDROXYISOBUTYRATE DEHYDROGENASE, MITOCHONDRIAL"/>
    <property type="match status" value="1"/>
</dbReference>
<dbReference type="PANTHER" id="PTHR22981">
    <property type="entry name" value="3-HYDROXYISOBUTYRATE DEHYDROGENASE-RELATED"/>
    <property type="match status" value="1"/>
</dbReference>
<proteinExistence type="inferred from homology"/>
<name>A0A6C0NTS7_9BACL</name>
<dbReference type="Pfam" id="PF03795">
    <property type="entry name" value="YCII"/>
    <property type="match status" value="1"/>
</dbReference>
<evidence type="ECO:0000313" key="8">
    <source>
        <dbReference type="Proteomes" id="UP000479114"/>
    </source>
</evidence>
<keyword evidence="3" id="KW-0520">NAD</keyword>
<dbReference type="SUPFAM" id="SSF51735">
    <property type="entry name" value="NAD(P)-binding Rossmann-fold domains"/>
    <property type="match status" value="1"/>
</dbReference>
<dbReference type="EMBL" id="CP048286">
    <property type="protein sequence ID" value="QHW29521.1"/>
    <property type="molecule type" value="Genomic_DNA"/>
</dbReference>
<dbReference type="GO" id="GO:0050661">
    <property type="term" value="F:NADP binding"/>
    <property type="evidence" value="ECO:0007669"/>
    <property type="project" value="InterPro"/>
</dbReference>
<dbReference type="SUPFAM" id="SSF48179">
    <property type="entry name" value="6-phosphogluconate dehydrogenase C-terminal domain-like"/>
    <property type="match status" value="1"/>
</dbReference>
<dbReference type="InterPro" id="IPR006115">
    <property type="entry name" value="6PGDH_NADP-bd"/>
</dbReference>
<evidence type="ECO:0000259" key="4">
    <source>
        <dbReference type="Pfam" id="PF03446"/>
    </source>
</evidence>
<dbReference type="PROSITE" id="PS00895">
    <property type="entry name" value="3_HYDROXYISOBUT_DH"/>
    <property type="match status" value="1"/>
</dbReference>
<dbReference type="RefSeq" id="WP_162638091.1">
    <property type="nucleotide sequence ID" value="NZ_CP048286.1"/>
</dbReference>
<dbReference type="Pfam" id="PF14833">
    <property type="entry name" value="NAD_binding_11"/>
    <property type="match status" value="1"/>
</dbReference>
<dbReference type="InterPro" id="IPR011008">
    <property type="entry name" value="Dimeric_a/b-barrel"/>
</dbReference>
<dbReference type="SUPFAM" id="SSF54909">
    <property type="entry name" value="Dimeric alpha+beta barrel"/>
    <property type="match status" value="1"/>
</dbReference>
<dbReference type="InterPro" id="IPR029154">
    <property type="entry name" value="HIBADH-like_NADP-bd"/>
</dbReference>
<dbReference type="InterPro" id="IPR036291">
    <property type="entry name" value="NAD(P)-bd_dom_sf"/>
</dbReference>
<evidence type="ECO:0000259" key="6">
    <source>
        <dbReference type="Pfam" id="PF14833"/>
    </source>
</evidence>
<feature type="domain" description="YCII-related" evidence="5">
    <location>
        <begin position="311"/>
        <end position="380"/>
    </location>
</feature>
<dbReference type="GO" id="GO:0051287">
    <property type="term" value="F:NAD binding"/>
    <property type="evidence" value="ECO:0007669"/>
    <property type="project" value="InterPro"/>
</dbReference>
<keyword evidence="8" id="KW-1185">Reference proteome</keyword>
<sequence>MKVGFVGLGNMGFPMALNLMKAGFEVYGKNRSQGKEQEFEAKGGRTGLSLAELALQMDVILTCLPLPSDVESVYSGAEGLIANARKGLVLIDCSTVSPTLSRELHAQASEAGIDFLDAPVSGGTTGAEAGTLSVMVGGREDVFNRVHNVLSAFGKSISFVGDAGSGSAVKLINQLMVGIHTLAVGEAYALAQQAGLDSDTLFGILNNSFAQSKIMERHYTQFIAKESYQPGFALKLLAKDMNLAADMGAESQVRLHAGKRAQALINQAVLEGYGDTDMSGMYKYQLTEDRNRRESGERKHFAVFLPMIDMEKSVQYRAEHLQFLADNRAAGRLHANGRFVDGAGGLVIYRGASLEEVESLVKQDPYVKFGARGYEIHEWEIVVADN</sequence>
<dbReference type="Proteomes" id="UP000479114">
    <property type="component" value="Chromosome"/>
</dbReference>
<dbReference type="GO" id="GO:0016616">
    <property type="term" value="F:oxidoreductase activity, acting on the CH-OH group of donors, NAD or NADP as acceptor"/>
    <property type="evidence" value="ECO:0007669"/>
    <property type="project" value="TreeGrafter"/>
</dbReference>
<dbReference type="InterPro" id="IPR002204">
    <property type="entry name" value="3-OH-isobutyrate_DH-rel_CS"/>
</dbReference>
<evidence type="ECO:0000256" key="3">
    <source>
        <dbReference type="ARBA" id="ARBA00023027"/>
    </source>
</evidence>
<organism evidence="7 8">
    <name type="scientific">Paenibacillus rhizovicinus</name>
    <dbReference type="NCBI Taxonomy" id="2704463"/>
    <lineage>
        <taxon>Bacteria</taxon>
        <taxon>Bacillati</taxon>
        <taxon>Bacillota</taxon>
        <taxon>Bacilli</taxon>
        <taxon>Bacillales</taxon>
        <taxon>Paenibacillaceae</taxon>
        <taxon>Paenibacillus</taxon>
    </lineage>
</organism>
<dbReference type="Gene3D" id="3.40.50.720">
    <property type="entry name" value="NAD(P)-binding Rossmann-like Domain"/>
    <property type="match status" value="1"/>
</dbReference>
<accession>A0A6C0NTS7</accession>
<evidence type="ECO:0000256" key="1">
    <source>
        <dbReference type="ARBA" id="ARBA00007689"/>
    </source>
</evidence>
<evidence type="ECO:0000256" key="2">
    <source>
        <dbReference type="ARBA" id="ARBA00023002"/>
    </source>
</evidence>
<dbReference type="Gene3D" id="1.10.1040.10">
    <property type="entry name" value="N-(1-d-carboxylethyl)-l-norvaline Dehydrogenase, domain 2"/>
    <property type="match status" value="1"/>
</dbReference>
<evidence type="ECO:0000259" key="5">
    <source>
        <dbReference type="Pfam" id="PF03795"/>
    </source>
</evidence>
<dbReference type="InterPro" id="IPR005545">
    <property type="entry name" value="YCII"/>
</dbReference>
<feature type="domain" description="6-phosphogluconate dehydrogenase NADP-binding" evidence="4">
    <location>
        <begin position="2"/>
        <end position="161"/>
    </location>
</feature>
<dbReference type="Pfam" id="PF03446">
    <property type="entry name" value="NAD_binding_2"/>
    <property type="match status" value="1"/>
</dbReference>
<reference evidence="7 8" key="1">
    <citation type="submission" date="2020-02" db="EMBL/GenBank/DDBJ databases">
        <title>Paenibacillus sp. nov., isolated from rhizosphere soil of tomato.</title>
        <authorList>
            <person name="Weon H.-Y."/>
            <person name="Lee S.A."/>
        </authorList>
    </citation>
    <scope>NUCLEOTIDE SEQUENCE [LARGE SCALE GENOMIC DNA]</scope>
    <source>
        <strain evidence="7 8">14171R-81</strain>
    </source>
</reference>
<dbReference type="InterPro" id="IPR013328">
    <property type="entry name" value="6PGD_dom2"/>
</dbReference>
<keyword evidence="2" id="KW-0560">Oxidoreductase</keyword>
<evidence type="ECO:0000313" key="7">
    <source>
        <dbReference type="EMBL" id="QHW29521.1"/>
    </source>
</evidence>
<feature type="domain" description="3-hydroxyisobutyrate dehydrogenase-like NAD-binding" evidence="6">
    <location>
        <begin position="164"/>
        <end position="284"/>
    </location>
</feature>
<gene>
    <name evidence="7" type="ORF">GZH47_00845</name>
</gene>
<dbReference type="KEGG" id="prz:GZH47_00845"/>
<dbReference type="InterPro" id="IPR008927">
    <property type="entry name" value="6-PGluconate_DH-like_C_sf"/>
</dbReference>
<comment type="similarity">
    <text evidence="1">Belongs to the YciI family.</text>
</comment>
<protein>
    <submittedName>
        <fullName evidence="7">NAD-binding protein</fullName>
    </submittedName>
</protein>
<dbReference type="Gene3D" id="3.30.70.1060">
    <property type="entry name" value="Dimeric alpha+beta barrel"/>
    <property type="match status" value="1"/>
</dbReference>